<comment type="caution">
    <text evidence="10">The sequence shown here is derived from an EMBL/GenBank/DDBJ whole genome shotgun (WGS) entry which is preliminary data.</text>
</comment>
<name>A0AA42J276_9FIRM</name>
<evidence type="ECO:0000256" key="3">
    <source>
        <dbReference type="ARBA" id="ARBA00022490"/>
    </source>
</evidence>
<dbReference type="NCBIfam" id="TIGR00358">
    <property type="entry name" value="3_prime_RNase"/>
    <property type="match status" value="1"/>
</dbReference>
<reference evidence="10" key="1">
    <citation type="journal article" date="2023" name="Int. J. Syst. Evol. Microbiol.">
        <title>&lt;i&gt;Holtiella tumoricola&lt;/i&gt; gen. nov. sp. nov., isolated from a human clinical sample.</title>
        <authorList>
            <person name="Allen-Vercoe E."/>
            <person name="Daigneault M.C."/>
            <person name="Vancuren S.J."/>
            <person name="Cochrane K."/>
            <person name="O'Neal L.L."/>
            <person name="Sankaranarayanan K."/>
            <person name="Lawson P.A."/>
        </authorList>
    </citation>
    <scope>NUCLEOTIDE SEQUENCE</scope>
    <source>
        <strain evidence="10">CC70A</strain>
    </source>
</reference>
<dbReference type="Gene3D" id="2.40.50.140">
    <property type="entry name" value="Nucleic acid-binding proteins"/>
    <property type="match status" value="3"/>
</dbReference>
<evidence type="ECO:0000256" key="2">
    <source>
        <dbReference type="ARBA" id="ARBA00004496"/>
    </source>
</evidence>
<dbReference type="GO" id="GO:0008859">
    <property type="term" value="F:exoribonuclease II activity"/>
    <property type="evidence" value="ECO:0007669"/>
    <property type="project" value="UniProtKB-UniRule"/>
</dbReference>
<comment type="catalytic activity">
    <reaction evidence="1 8">
        <text>Exonucleolytic cleavage in the 3'- to 5'-direction to yield nucleoside 5'-phosphates.</text>
        <dbReference type="EC" id="3.1.13.1"/>
    </reaction>
</comment>
<dbReference type="Pfam" id="PF17876">
    <property type="entry name" value="CSD2"/>
    <property type="match status" value="1"/>
</dbReference>
<evidence type="ECO:0000256" key="1">
    <source>
        <dbReference type="ARBA" id="ARBA00001849"/>
    </source>
</evidence>
<comment type="similarity">
    <text evidence="8">Belongs to the RNR ribonuclease family. RNase R subfamily.</text>
</comment>
<keyword evidence="6 8" id="KW-0269">Exonuclease</keyword>
<dbReference type="PANTHER" id="PTHR23355:SF9">
    <property type="entry name" value="DIS3-LIKE EXONUCLEASE 2"/>
    <property type="match status" value="1"/>
</dbReference>
<evidence type="ECO:0000256" key="5">
    <source>
        <dbReference type="ARBA" id="ARBA00022801"/>
    </source>
</evidence>
<dbReference type="SMART" id="SM00316">
    <property type="entry name" value="S1"/>
    <property type="match status" value="1"/>
</dbReference>
<keyword evidence="7 8" id="KW-0694">RNA-binding</keyword>
<dbReference type="InterPro" id="IPR040476">
    <property type="entry name" value="CSD2"/>
</dbReference>
<dbReference type="InterPro" id="IPR011805">
    <property type="entry name" value="RNase_R"/>
</dbReference>
<dbReference type="SMART" id="SM00357">
    <property type="entry name" value="CSP"/>
    <property type="match status" value="2"/>
</dbReference>
<keyword evidence="3 8" id="KW-0963">Cytoplasm</keyword>
<dbReference type="HAMAP" id="MF_01895">
    <property type="entry name" value="RNase_R"/>
    <property type="match status" value="1"/>
</dbReference>
<dbReference type="InterPro" id="IPR012340">
    <property type="entry name" value="NA-bd_OB-fold"/>
</dbReference>
<dbReference type="InterPro" id="IPR050180">
    <property type="entry name" value="RNR_Ribonuclease"/>
</dbReference>
<keyword evidence="11" id="KW-1185">Reference proteome</keyword>
<evidence type="ECO:0000313" key="10">
    <source>
        <dbReference type="EMBL" id="MDA3732888.1"/>
    </source>
</evidence>
<dbReference type="EMBL" id="JAQIFT010000057">
    <property type="protein sequence ID" value="MDA3732888.1"/>
    <property type="molecule type" value="Genomic_DNA"/>
</dbReference>
<dbReference type="InterPro" id="IPR003029">
    <property type="entry name" value="S1_domain"/>
</dbReference>
<organism evidence="10 11">
    <name type="scientific">Holtiella tumoricola</name>
    <dbReference type="NCBI Taxonomy" id="3018743"/>
    <lineage>
        <taxon>Bacteria</taxon>
        <taxon>Bacillati</taxon>
        <taxon>Bacillota</taxon>
        <taxon>Clostridia</taxon>
        <taxon>Lachnospirales</taxon>
        <taxon>Cellulosilyticaceae</taxon>
        <taxon>Holtiella</taxon>
    </lineage>
</organism>
<sequence length="728" mass="84239">MAKKDYDTVYETRKQKIIEFIGLPQYQPLKIKEFMMFFHVSQEDRAILERILDELIKEGKLIRNKRGKFVVPKTLNLMTGVFTGHAKGFGFVTVEGEEKDIFIPASCVNGALHKDTVMCRITKPAVGDKRVEGEIIKIIERGPQCIVGRYEESQNFGFVIADESKYARDIFIPRKYSKGAVTGHKVLVEIIDWAEEKRNPEGKIVSILGHMNDPGVDILSVIYQFDLPTEFPDEVMKEIEDIPAEVTDRDKKGRKDLRHVPMVTIDGEDAKDLDDAISIRKLDNGRFELGVHIADVTHYVQEKSPLDKEALERGTSIYLVDRVIPMLPHKLSNGICSLNAGVDRLALSCLMEVDANGHVQSHEIAETVIKIDERMSYTQVKKILMDHDEELVTRYKDFVPMFETMEELAAILRDKRMKRGAVDFDFEETKVILDREGHPIDIKPYDRNVATRIIEEFMLLCNETIAEDYFWQEKPFVYRTHDDPDPEKIEALNEFLNNFGYTMKGQNKTHPKDMQKVLDMIDGTPEENIISRLLLRSMKQARYSGECTGHFGLAAKYYCHFTSPIRRYPDLQIHRIIKYNLHGKMQGEKEKRMFDHVDAVSKQASLRERRAEEAERETIKLKKSEYMERFIGEVFEGVITGTTSWGIYVELPNTVEGLVHVSEMDDDYYIYDEPGHRWIGEHTKKVYRLGDSVKVEVLSTNRLTRTVDFRFADDDFEEQDFTENNVEE</sequence>
<feature type="domain" description="S1 motif" evidence="9">
    <location>
        <begin position="632"/>
        <end position="712"/>
    </location>
</feature>
<protein>
    <recommendedName>
        <fullName evidence="8">Ribonuclease R</fullName>
        <shortName evidence="8">RNase R</shortName>
        <ecNumber evidence="8">3.1.13.1</ecNumber>
    </recommendedName>
</protein>
<dbReference type="GO" id="GO:0006402">
    <property type="term" value="P:mRNA catabolic process"/>
    <property type="evidence" value="ECO:0007669"/>
    <property type="project" value="TreeGrafter"/>
</dbReference>
<dbReference type="Pfam" id="PF08206">
    <property type="entry name" value="OB_RNB"/>
    <property type="match status" value="1"/>
</dbReference>
<dbReference type="Proteomes" id="UP001169242">
    <property type="component" value="Unassembled WGS sequence"/>
</dbReference>
<dbReference type="InterPro" id="IPR004476">
    <property type="entry name" value="RNase_II/RNase_R"/>
</dbReference>
<dbReference type="GO" id="GO:0005829">
    <property type="term" value="C:cytosol"/>
    <property type="evidence" value="ECO:0007669"/>
    <property type="project" value="TreeGrafter"/>
</dbReference>
<evidence type="ECO:0000313" key="11">
    <source>
        <dbReference type="Proteomes" id="UP001169242"/>
    </source>
</evidence>
<dbReference type="PANTHER" id="PTHR23355">
    <property type="entry name" value="RIBONUCLEASE"/>
    <property type="match status" value="1"/>
</dbReference>
<comment type="function">
    <text evidence="8">3'-5' exoribonuclease that releases 5'-nucleoside monophosphates and is involved in maturation of structured RNAs.</text>
</comment>
<keyword evidence="4 8" id="KW-0540">Nuclease</keyword>
<dbReference type="CDD" id="cd04471">
    <property type="entry name" value="S1_RNase_R"/>
    <property type="match status" value="1"/>
</dbReference>
<comment type="subcellular location">
    <subcellularLocation>
        <location evidence="2 8">Cytoplasm</location>
    </subcellularLocation>
</comment>
<dbReference type="GO" id="GO:0003723">
    <property type="term" value="F:RNA binding"/>
    <property type="evidence" value="ECO:0007669"/>
    <property type="project" value="UniProtKB-UniRule"/>
</dbReference>
<dbReference type="Pfam" id="PF00575">
    <property type="entry name" value="S1"/>
    <property type="match status" value="1"/>
</dbReference>
<gene>
    <name evidence="8 10" type="primary">rnr</name>
    <name evidence="10" type="ORF">PBV87_15535</name>
</gene>
<proteinExistence type="inferred from homology"/>
<evidence type="ECO:0000256" key="7">
    <source>
        <dbReference type="ARBA" id="ARBA00022884"/>
    </source>
</evidence>
<dbReference type="SMART" id="SM00955">
    <property type="entry name" value="RNB"/>
    <property type="match status" value="1"/>
</dbReference>
<dbReference type="InterPro" id="IPR013223">
    <property type="entry name" value="RNase_B_OB_dom"/>
</dbReference>
<dbReference type="EC" id="3.1.13.1" evidence="8"/>
<evidence type="ECO:0000259" key="9">
    <source>
        <dbReference type="PROSITE" id="PS50126"/>
    </source>
</evidence>
<dbReference type="PROSITE" id="PS50126">
    <property type="entry name" value="S1"/>
    <property type="match status" value="1"/>
</dbReference>
<evidence type="ECO:0000256" key="4">
    <source>
        <dbReference type="ARBA" id="ARBA00022722"/>
    </source>
</evidence>
<dbReference type="AlphaFoldDB" id="A0AA42J276"/>
<evidence type="ECO:0000256" key="8">
    <source>
        <dbReference type="HAMAP-Rule" id="MF_01895"/>
    </source>
</evidence>
<dbReference type="SUPFAM" id="SSF50249">
    <property type="entry name" value="Nucleic acid-binding proteins"/>
    <property type="match status" value="4"/>
</dbReference>
<dbReference type="InterPro" id="IPR011129">
    <property type="entry name" value="CSD"/>
</dbReference>
<dbReference type="RefSeq" id="WP_271012866.1">
    <property type="nucleotide sequence ID" value="NZ_JAQIFT010000057.1"/>
</dbReference>
<accession>A0AA42J276</accession>
<evidence type="ECO:0000256" key="6">
    <source>
        <dbReference type="ARBA" id="ARBA00022839"/>
    </source>
</evidence>
<dbReference type="Pfam" id="PF00773">
    <property type="entry name" value="RNB"/>
    <property type="match status" value="1"/>
</dbReference>
<dbReference type="NCBIfam" id="TIGR02063">
    <property type="entry name" value="RNase_R"/>
    <property type="match status" value="1"/>
</dbReference>
<keyword evidence="5 8" id="KW-0378">Hydrolase</keyword>
<dbReference type="InterPro" id="IPR001900">
    <property type="entry name" value="RNase_II/R"/>
</dbReference>